<accession>A0A941ESK0</accession>
<feature type="region of interest" description="Disordered" evidence="6">
    <location>
        <begin position="79"/>
        <end position="99"/>
    </location>
</feature>
<dbReference type="CDD" id="cd06171">
    <property type="entry name" value="Sigma70_r4"/>
    <property type="match status" value="1"/>
</dbReference>
<evidence type="ECO:0000256" key="4">
    <source>
        <dbReference type="ARBA" id="ARBA00023125"/>
    </source>
</evidence>
<feature type="domain" description="RNA polymerase sigma-70 region 2" evidence="7">
    <location>
        <begin position="11"/>
        <end position="77"/>
    </location>
</feature>
<dbReference type="InterPro" id="IPR007627">
    <property type="entry name" value="RNA_pol_sigma70_r2"/>
</dbReference>
<evidence type="ECO:0000259" key="7">
    <source>
        <dbReference type="Pfam" id="PF04542"/>
    </source>
</evidence>
<keyword evidence="5" id="KW-0804">Transcription</keyword>
<protein>
    <submittedName>
        <fullName evidence="9">SigE family RNA polymerase sigma factor</fullName>
    </submittedName>
</protein>
<comment type="caution">
    <text evidence="9">The sequence shown here is derived from an EMBL/GenBank/DDBJ whole genome shotgun (WGS) entry which is preliminary data.</text>
</comment>
<gene>
    <name evidence="9" type="ORF">KDL01_20595</name>
</gene>
<sequence length="197" mass="21389">MGDHDAFFAELVETRYNALVRSAYLLTGNVESARDLVQTALTKAYAKRVGMRDPGAMEHYVRRSIVNLHISSWRRHRGRETSVARLPEPASGPAAGGSEPAVPLVADQVAASVDLWRALHSLTPRQRTAVVLRYFEDLPIVEVARLMDCGEQSVKTHTARGLANLRALLGTQDAGHIGAAGPTTTHATLTMKEAEIA</sequence>
<dbReference type="Pfam" id="PF04542">
    <property type="entry name" value="Sigma70_r2"/>
    <property type="match status" value="1"/>
</dbReference>
<reference evidence="9" key="1">
    <citation type="submission" date="2021-04" db="EMBL/GenBank/DDBJ databases">
        <title>Genome based classification of Actinospica acidithermotolerans sp. nov., an actinobacterium isolated from an Indonesian hot spring.</title>
        <authorList>
            <person name="Kusuma A.B."/>
            <person name="Putra K.E."/>
            <person name="Nafisah S."/>
            <person name="Loh J."/>
            <person name="Nouioui I."/>
            <person name="Goodfellow M."/>
        </authorList>
    </citation>
    <scope>NUCLEOTIDE SEQUENCE</scope>
    <source>
        <strain evidence="9">CSCA 57</strain>
    </source>
</reference>
<dbReference type="InterPro" id="IPR013325">
    <property type="entry name" value="RNA_pol_sigma_r2"/>
</dbReference>
<dbReference type="SUPFAM" id="SSF88659">
    <property type="entry name" value="Sigma3 and sigma4 domains of RNA polymerase sigma factors"/>
    <property type="match status" value="1"/>
</dbReference>
<dbReference type="GO" id="GO:0003677">
    <property type="term" value="F:DNA binding"/>
    <property type="evidence" value="ECO:0007669"/>
    <property type="project" value="UniProtKB-KW"/>
</dbReference>
<dbReference type="Gene3D" id="1.10.1740.10">
    <property type="match status" value="1"/>
</dbReference>
<evidence type="ECO:0000256" key="6">
    <source>
        <dbReference type="SAM" id="MobiDB-lite"/>
    </source>
</evidence>
<dbReference type="InterPro" id="IPR036388">
    <property type="entry name" value="WH-like_DNA-bd_sf"/>
</dbReference>
<dbReference type="InterPro" id="IPR013249">
    <property type="entry name" value="RNA_pol_sigma70_r4_t2"/>
</dbReference>
<dbReference type="InterPro" id="IPR014325">
    <property type="entry name" value="RNA_pol_sigma-E_actinobac"/>
</dbReference>
<dbReference type="InterPro" id="IPR039425">
    <property type="entry name" value="RNA_pol_sigma-70-like"/>
</dbReference>
<dbReference type="Pfam" id="PF08281">
    <property type="entry name" value="Sigma70_r4_2"/>
    <property type="match status" value="1"/>
</dbReference>
<name>A0A941ESK0_9ACTN</name>
<keyword evidence="4" id="KW-0238">DNA-binding</keyword>
<evidence type="ECO:0000313" key="10">
    <source>
        <dbReference type="Proteomes" id="UP000675781"/>
    </source>
</evidence>
<dbReference type="NCBIfam" id="TIGR02937">
    <property type="entry name" value="sigma70-ECF"/>
    <property type="match status" value="1"/>
</dbReference>
<dbReference type="SUPFAM" id="SSF88946">
    <property type="entry name" value="Sigma2 domain of RNA polymerase sigma factors"/>
    <property type="match status" value="1"/>
</dbReference>
<dbReference type="Proteomes" id="UP000675781">
    <property type="component" value="Unassembled WGS sequence"/>
</dbReference>
<dbReference type="InterPro" id="IPR014284">
    <property type="entry name" value="RNA_pol_sigma-70_dom"/>
</dbReference>
<feature type="domain" description="RNA polymerase sigma factor 70 region 4 type 2" evidence="8">
    <location>
        <begin position="114"/>
        <end position="165"/>
    </location>
</feature>
<keyword evidence="2" id="KW-0805">Transcription regulation</keyword>
<evidence type="ECO:0000256" key="2">
    <source>
        <dbReference type="ARBA" id="ARBA00023015"/>
    </source>
</evidence>
<evidence type="ECO:0000259" key="8">
    <source>
        <dbReference type="Pfam" id="PF08281"/>
    </source>
</evidence>
<proteinExistence type="inferred from homology"/>
<dbReference type="Gene3D" id="1.10.10.10">
    <property type="entry name" value="Winged helix-like DNA-binding domain superfamily/Winged helix DNA-binding domain"/>
    <property type="match status" value="1"/>
</dbReference>
<organism evidence="9 10">
    <name type="scientific">Actinospica durhamensis</name>
    <dbReference type="NCBI Taxonomy" id="1508375"/>
    <lineage>
        <taxon>Bacteria</taxon>
        <taxon>Bacillati</taxon>
        <taxon>Actinomycetota</taxon>
        <taxon>Actinomycetes</taxon>
        <taxon>Catenulisporales</taxon>
        <taxon>Actinospicaceae</taxon>
        <taxon>Actinospica</taxon>
    </lineage>
</organism>
<dbReference type="NCBIfam" id="TIGR02983">
    <property type="entry name" value="SigE-fam_strep"/>
    <property type="match status" value="1"/>
</dbReference>
<evidence type="ECO:0000256" key="3">
    <source>
        <dbReference type="ARBA" id="ARBA00023082"/>
    </source>
</evidence>
<dbReference type="PANTHER" id="PTHR43133:SF50">
    <property type="entry name" value="ECF RNA POLYMERASE SIGMA FACTOR SIGM"/>
    <property type="match status" value="1"/>
</dbReference>
<dbReference type="GO" id="GO:0016987">
    <property type="term" value="F:sigma factor activity"/>
    <property type="evidence" value="ECO:0007669"/>
    <property type="project" value="UniProtKB-KW"/>
</dbReference>
<comment type="similarity">
    <text evidence="1">Belongs to the sigma-70 factor family. ECF subfamily.</text>
</comment>
<dbReference type="GO" id="GO:0006352">
    <property type="term" value="P:DNA-templated transcription initiation"/>
    <property type="evidence" value="ECO:0007669"/>
    <property type="project" value="InterPro"/>
</dbReference>
<evidence type="ECO:0000256" key="5">
    <source>
        <dbReference type="ARBA" id="ARBA00023163"/>
    </source>
</evidence>
<keyword evidence="10" id="KW-1185">Reference proteome</keyword>
<dbReference type="InterPro" id="IPR013324">
    <property type="entry name" value="RNA_pol_sigma_r3/r4-like"/>
</dbReference>
<evidence type="ECO:0000256" key="1">
    <source>
        <dbReference type="ARBA" id="ARBA00010641"/>
    </source>
</evidence>
<keyword evidence="3" id="KW-0731">Sigma factor</keyword>
<dbReference type="PANTHER" id="PTHR43133">
    <property type="entry name" value="RNA POLYMERASE ECF-TYPE SIGMA FACTO"/>
    <property type="match status" value="1"/>
</dbReference>
<feature type="compositionally biased region" description="Low complexity" evidence="6">
    <location>
        <begin position="87"/>
        <end position="99"/>
    </location>
</feature>
<dbReference type="EMBL" id="JAGSOG010000105">
    <property type="protein sequence ID" value="MBR7835687.1"/>
    <property type="molecule type" value="Genomic_DNA"/>
</dbReference>
<evidence type="ECO:0000313" key="9">
    <source>
        <dbReference type="EMBL" id="MBR7835687.1"/>
    </source>
</evidence>
<dbReference type="AlphaFoldDB" id="A0A941ESK0"/>
<dbReference type="RefSeq" id="WP_212530179.1">
    <property type="nucleotide sequence ID" value="NZ_JAGSOG010000105.1"/>
</dbReference>